<dbReference type="OrthoDB" id="1864528at2759"/>
<comment type="caution">
    <text evidence="1">The sequence shown here is derived from an EMBL/GenBank/DDBJ whole genome shotgun (WGS) entry which is preliminary data.</text>
</comment>
<organism evidence="1 2">
    <name type="scientific">Solanum commersonii</name>
    <name type="common">Commerson's wild potato</name>
    <name type="synonym">Commerson's nightshade</name>
    <dbReference type="NCBI Taxonomy" id="4109"/>
    <lineage>
        <taxon>Eukaryota</taxon>
        <taxon>Viridiplantae</taxon>
        <taxon>Streptophyta</taxon>
        <taxon>Embryophyta</taxon>
        <taxon>Tracheophyta</taxon>
        <taxon>Spermatophyta</taxon>
        <taxon>Magnoliopsida</taxon>
        <taxon>eudicotyledons</taxon>
        <taxon>Gunneridae</taxon>
        <taxon>Pentapetalae</taxon>
        <taxon>asterids</taxon>
        <taxon>lamiids</taxon>
        <taxon>Solanales</taxon>
        <taxon>Solanaceae</taxon>
        <taxon>Solanoideae</taxon>
        <taxon>Solaneae</taxon>
        <taxon>Solanum</taxon>
    </lineage>
</organism>
<evidence type="ECO:0000313" key="2">
    <source>
        <dbReference type="Proteomes" id="UP000824120"/>
    </source>
</evidence>
<sequence length="179" mass="20385">MSPQFFKIILSSHDSKVVKFICNSARCCVPWGPTGAIWKEYYSIASRYLLLFQYNGNSHFSVFIFDLSASEIKYLSPHIEHMVGNKGHCNEVLVVDPSTSKVKTTNRHNQKITTTILDASHHRQNPSLPASSQIKEKIWHSIFYDLTASDKKKGYPQGSTSPHFTVTMQPTYVSRNFQL</sequence>
<gene>
    <name evidence="1" type="ORF">H5410_052544</name>
</gene>
<reference evidence="1 2" key="1">
    <citation type="submission" date="2020-09" db="EMBL/GenBank/DDBJ databases">
        <title>De no assembly of potato wild relative species, Solanum commersonii.</title>
        <authorList>
            <person name="Cho K."/>
        </authorList>
    </citation>
    <scope>NUCLEOTIDE SEQUENCE [LARGE SCALE GENOMIC DNA]</scope>
    <source>
        <strain evidence="1">LZ3.2</strain>
        <tissue evidence="1">Leaf</tissue>
    </source>
</reference>
<evidence type="ECO:0000313" key="1">
    <source>
        <dbReference type="EMBL" id="KAG5581917.1"/>
    </source>
</evidence>
<keyword evidence="2" id="KW-1185">Reference proteome</keyword>
<protein>
    <submittedName>
        <fullName evidence="1">Uncharacterized protein</fullName>
    </submittedName>
</protein>
<proteinExistence type="predicted"/>
<accession>A0A9J5X3B9</accession>
<dbReference type="AlphaFoldDB" id="A0A9J5X3B9"/>
<dbReference type="Proteomes" id="UP000824120">
    <property type="component" value="Chromosome 10"/>
</dbReference>
<name>A0A9J5X3B9_SOLCO</name>
<feature type="non-terminal residue" evidence="1">
    <location>
        <position position="179"/>
    </location>
</feature>
<dbReference type="EMBL" id="JACXVP010000010">
    <property type="protein sequence ID" value="KAG5581917.1"/>
    <property type="molecule type" value="Genomic_DNA"/>
</dbReference>